<dbReference type="EMBL" id="MFKQ01000035">
    <property type="protein sequence ID" value="OGG46913.1"/>
    <property type="molecule type" value="Genomic_DNA"/>
</dbReference>
<reference evidence="1 2" key="1">
    <citation type="journal article" date="2016" name="Nat. Commun.">
        <title>Thousands of microbial genomes shed light on interconnected biogeochemical processes in an aquifer system.</title>
        <authorList>
            <person name="Anantharaman K."/>
            <person name="Brown C.T."/>
            <person name="Hug L.A."/>
            <person name="Sharon I."/>
            <person name="Castelle C.J."/>
            <person name="Probst A.J."/>
            <person name="Thomas B.C."/>
            <person name="Singh A."/>
            <person name="Wilkins M.J."/>
            <person name="Karaoz U."/>
            <person name="Brodie E.L."/>
            <person name="Williams K.H."/>
            <person name="Hubbard S.S."/>
            <person name="Banfield J.F."/>
        </authorList>
    </citation>
    <scope>NUCLEOTIDE SEQUENCE [LARGE SCALE GENOMIC DNA]</scope>
</reference>
<sequence length="95" mass="10721">MVKETELRFNWNSVKKIYKRKGTAGGVPARANNNFINGQQLPVWETGANRENVKGPHSTEVVLGARVVRRPFFRPKRVPVSCGFAAIFDRLARPD</sequence>
<name>A0A1F6CCM7_9BACT</name>
<gene>
    <name evidence="1" type="ORF">A2671_02395</name>
</gene>
<organism evidence="1 2">
    <name type="scientific">Candidatus Kaiserbacteria bacterium RIFCSPHIGHO2_01_FULL_49_13</name>
    <dbReference type="NCBI Taxonomy" id="1798477"/>
    <lineage>
        <taxon>Bacteria</taxon>
        <taxon>Candidatus Kaiseribacteriota</taxon>
    </lineage>
</organism>
<proteinExistence type="predicted"/>
<evidence type="ECO:0000313" key="1">
    <source>
        <dbReference type="EMBL" id="OGG46913.1"/>
    </source>
</evidence>
<dbReference type="Proteomes" id="UP000178344">
    <property type="component" value="Unassembled WGS sequence"/>
</dbReference>
<accession>A0A1F6CCM7</accession>
<protein>
    <submittedName>
        <fullName evidence="1">Uncharacterized protein</fullName>
    </submittedName>
</protein>
<dbReference type="AlphaFoldDB" id="A0A1F6CCM7"/>
<comment type="caution">
    <text evidence="1">The sequence shown here is derived from an EMBL/GenBank/DDBJ whole genome shotgun (WGS) entry which is preliminary data.</text>
</comment>
<evidence type="ECO:0000313" key="2">
    <source>
        <dbReference type="Proteomes" id="UP000178344"/>
    </source>
</evidence>